<dbReference type="InterPro" id="IPR048869">
    <property type="entry name" value="OCRL-1_2_ASH"/>
</dbReference>
<dbReference type="InterPro" id="IPR000198">
    <property type="entry name" value="RhoGAP_dom"/>
</dbReference>
<dbReference type="InterPro" id="IPR036691">
    <property type="entry name" value="Endo/exonu/phosph_ase_sf"/>
</dbReference>
<dbReference type="InterPro" id="IPR002652">
    <property type="entry name" value="Importin-a_IBB"/>
</dbReference>
<dbReference type="Gene3D" id="1.25.10.10">
    <property type="entry name" value="Leucine-rich Repeat Variant"/>
    <property type="match status" value="1"/>
</dbReference>
<keyword evidence="17" id="KW-1185">Reference proteome</keyword>
<dbReference type="GO" id="GO:0031901">
    <property type="term" value="C:early endosome membrane"/>
    <property type="evidence" value="ECO:0007669"/>
    <property type="project" value="UniProtKB-SubCell"/>
</dbReference>
<keyword evidence="10" id="KW-0443">Lipid metabolism</keyword>
<accession>A0A836FD26</accession>
<dbReference type="GO" id="GO:0061608">
    <property type="term" value="F:nuclear import signal receptor activity"/>
    <property type="evidence" value="ECO:0007669"/>
    <property type="project" value="InterPro"/>
</dbReference>
<evidence type="ECO:0000256" key="4">
    <source>
        <dbReference type="ARBA" id="ARBA00010394"/>
    </source>
</evidence>
<evidence type="ECO:0000313" key="17">
    <source>
        <dbReference type="Proteomes" id="UP000668214"/>
    </source>
</evidence>
<evidence type="ECO:0000256" key="9">
    <source>
        <dbReference type="ARBA" id="ARBA00022927"/>
    </source>
</evidence>
<dbReference type="Gene3D" id="3.60.10.10">
    <property type="entry name" value="Endonuclease/exonuclease/phosphatase"/>
    <property type="match status" value="1"/>
</dbReference>
<dbReference type="SUPFAM" id="SSF56219">
    <property type="entry name" value="DNase I-like"/>
    <property type="match status" value="1"/>
</dbReference>
<gene>
    <name evidence="16" type="primary">Ocrl</name>
    <name evidence="16" type="ORF">G6Z78_0008461</name>
</gene>
<evidence type="ECO:0000256" key="12">
    <source>
        <dbReference type="PROSITE-ProRule" id="PRU00259"/>
    </source>
</evidence>
<dbReference type="InterPro" id="IPR032413">
    <property type="entry name" value="Arm_3"/>
</dbReference>
<dbReference type="Gene3D" id="1.10.555.10">
    <property type="entry name" value="Rho GTPase activation protein"/>
    <property type="match status" value="1"/>
</dbReference>
<comment type="subcellular location">
    <subcellularLocation>
        <location evidence="2">Cytoplasmic vesicle</location>
        <location evidence="2">Phagosome membrane</location>
    </subcellularLocation>
    <subcellularLocation>
        <location evidence="1">Early endosome membrane</location>
    </subcellularLocation>
</comment>
<sequence length="1279" mass="143253">MSTSESLAIVQSKFVSGETVLTTTEASLIQGWIQSSRYIALVYKGTTHALAIFLTSKTPPQVYSDLTLEGILPIDQDFKCSIDTNGETQDGLDIYMNITSRKLRLIFEMKLGESTSSLVSQIFRAIEIYQTAKSPAEEFLWIEKLTRNRRNLATGGKDMQDTADSLLNLESHDLAIPRQSIASGRSPVAARESVVRYQMACKEDDYTYSKTFRILTCTWNVNGQPPNNIKLNEWLSTDEMPPDIYAIGFQELDLSKEAFLFHETPREEEWRQVIVNSLHPEGNYTQIALVRLVGMMLLVYALEAHVPFIENVCTDTVGTGIMGKLGNKGGVAVSCCIHNTAVCFVNAHLAAHCEEFERRNQDYADICVRLSFTKYVPPKSFKDHDQIYWLGDLNYRITEMDAATAKQYISEGIYSPVLALDQLGHQRKAGRVFQGFQEAEIDFKPTYKYDPGTDNWDSSEKCRAPAWCDRVLWKGDMIKSIYYKSHPELKISDHKPVSASFDSQIRIIDTAKYRKIHEEVMKKLDKLENEFLPQVMVDTTDIIFDILKFLESSSKELIIANTGQVPVQFEFIKKLDDTNYCKDWLHIEPYTGFIKPGEKCDIKLEVYVDKKTACKLNSGEDKLYDILVLHLEGGKDIFITITGTYERSCFGSSMEALVHVSVPIREIPIGRLVELENNKNLSQEPYSVPKEIWHLVDRLYRHGLKTPGLFETPGLHSEIIAIRDWLDEWSQDPMPGGVHSVAEALLLLLESTAEPLIPYNLHNVCLSAATNYLQCKQEARIRRNALSVELRKAKKDDQLLKRRNLDTSNQELSDLSNKATVSPTPTLSIGEIVNHINSSDETLQLSAIQTCRKLLSREKNPPINDIIEGGIVPRCIGLLDNDYNVALQFEVAWVLTNIASGTSLQTQNVVKYGAIPKLVKLLKSTSPVVAEQAVWALGNIAGDGPYARDLVLGHDALPLLLDLIKPDTSITFLRNVVWTLSNLCRNKNPPPPFELIRPVLPIFNCLLSYTDRDVLADTCWALSYLTDGSNDKIQAVLETGIIPRLVQMLTLQEGMILTPALRTVGNIVTGDDAQTDAVILAGGLLHLGALLRYHRVNIVKEAAWAISNIMAGNTNQIQNVIDAGLLSPLIEVLQFGDYKSQKEAAWAITNLTTGGTIQHLSQLVGAGVLPPFCNLLESKDWNIVIVVLDGLTNILHAAEKIGQVEKLAILIEEAGGLDKIEALQHHQNEQVYQKSMAIIDAFFSQKDVEETLTSEVQENCEEQIEFNMTADSSTSKFDF</sequence>
<dbReference type="EMBL" id="JAANIA010002149">
    <property type="protein sequence ID" value="KAG5317153.1"/>
    <property type="molecule type" value="Genomic_DNA"/>
</dbReference>
<dbReference type="Pfam" id="PF16186">
    <property type="entry name" value="Arm_3"/>
    <property type="match status" value="1"/>
</dbReference>
<dbReference type="InterPro" id="IPR008936">
    <property type="entry name" value="Rho_GTPase_activation_prot"/>
</dbReference>
<dbReference type="Pfam" id="PF01749">
    <property type="entry name" value="IBB"/>
    <property type="match status" value="1"/>
</dbReference>
<dbReference type="FunFam" id="1.25.10.10:FF:000009">
    <property type="entry name" value="Importin subunit alpha"/>
    <property type="match status" value="1"/>
</dbReference>
<feature type="domain" description="IBB" evidence="15">
    <location>
        <begin position="749"/>
        <end position="812"/>
    </location>
</feature>
<dbReference type="AlphaFoldDB" id="A0A836FD26"/>
<dbReference type="GO" id="GO:0005634">
    <property type="term" value="C:nucleus"/>
    <property type="evidence" value="ECO:0007669"/>
    <property type="project" value="UniProtKB-ARBA"/>
</dbReference>
<dbReference type="Pfam" id="PF00620">
    <property type="entry name" value="RhoGAP"/>
    <property type="match status" value="1"/>
</dbReference>
<dbReference type="Pfam" id="PF00514">
    <property type="entry name" value="Arm"/>
    <property type="match status" value="5"/>
</dbReference>
<dbReference type="PROSITE" id="PS51214">
    <property type="entry name" value="IBB"/>
    <property type="match status" value="1"/>
</dbReference>
<dbReference type="InterPro" id="IPR013783">
    <property type="entry name" value="Ig-like_fold"/>
</dbReference>
<keyword evidence="7" id="KW-0967">Endosome</keyword>
<evidence type="ECO:0000313" key="16">
    <source>
        <dbReference type="EMBL" id="KAG5317153.1"/>
    </source>
</evidence>
<dbReference type="PANTHER" id="PTHR23316">
    <property type="entry name" value="IMPORTIN ALPHA"/>
    <property type="match status" value="1"/>
</dbReference>
<dbReference type="Gene3D" id="2.30.29.110">
    <property type="match status" value="1"/>
</dbReference>
<dbReference type="GO" id="GO:0006607">
    <property type="term" value="P:NLS-bearing protein import into nucleus"/>
    <property type="evidence" value="ECO:0007669"/>
    <property type="project" value="UniProtKB-ARBA"/>
</dbReference>
<protein>
    <submittedName>
        <fullName evidence="16">OCRL phosphatase</fullName>
    </submittedName>
</protein>
<dbReference type="Pfam" id="PF16776">
    <property type="entry name" value="INPP5B_PH"/>
    <property type="match status" value="1"/>
</dbReference>
<feature type="non-terminal residue" evidence="16">
    <location>
        <position position="1279"/>
    </location>
</feature>
<evidence type="ECO:0000256" key="1">
    <source>
        <dbReference type="ARBA" id="ARBA00004146"/>
    </source>
</evidence>
<evidence type="ECO:0000256" key="3">
    <source>
        <dbReference type="ARBA" id="ARBA00005910"/>
    </source>
</evidence>
<dbReference type="CDD" id="cd09093">
    <property type="entry name" value="INPP5c_INPP5B"/>
    <property type="match status" value="1"/>
</dbReference>
<keyword evidence="6" id="KW-0677">Repeat</keyword>
<dbReference type="InterPro" id="IPR000300">
    <property type="entry name" value="IPPc"/>
</dbReference>
<dbReference type="InterPro" id="IPR000225">
    <property type="entry name" value="Armadillo"/>
</dbReference>
<dbReference type="GO" id="GO:0052745">
    <property type="term" value="F:inositol phosphate phosphatase activity"/>
    <property type="evidence" value="ECO:0007669"/>
    <property type="project" value="InterPro"/>
</dbReference>
<evidence type="ECO:0000256" key="10">
    <source>
        <dbReference type="ARBA" id="ARBA00023098"/>
    </source>
</evidence>
<dbReference type="GO" id="GO:0030670">
    <property type="term" value="C:phagocytic vesicle membrane"/>
    <property type="evidence" value="ECO:0007669"/>
    <property type="project" value="UniProtKB-SubCell"/>
</dbReference>
<keyword evidence="8" id="KW-0378">Hydrolase</keyword>
<dbReference type="GO" id="GO:0046856">
    <property type="term" value="P:phosphatidylinositol dephosphorylation"/>
    <property type="evidence" value="ECO:0007669"/>
    <property type="project" value="InterPro"/>
</dbReference>
<dbReference type="FunFam" id="3.60.10.10:FF:000004">
    <property type="entry name" value="Type II inositol 1,4,5-trisphosphate 5-phosphatase"/>
    <property type="match status" value="1"/>
</dbReference>
<evidence type="ECO:0000256" key="2">
    <source>
        <dbReference type="ARBA" id="ARBA00004580"/>
    </source>
</evidence>
<keyword evidence="9" id="KW-0653">Protein transport</keyword>
<evidence type="ECO:0000259" key="15">
    <source>
        <dbReference type="PROSITE" id="PS51214"/>
    </source>
</evidence>
<dbReference type="Pfam" id="PF21310">
    <property type="entry name" value="OCRL-like_ASH"/>
    <property type="match status" value="1"/>
</dbReference>
<dbReference type="PROSITE" id="PS50176">
    <property type="entry name" value="ARM_REPEAT"/>
    <property type="match status" value="1"/>
</dbReference>
<dbReference type="FunFam" id="2.60.40.10:FF:000132">
    <property type="entry name" value="Inositol polyphosphate 5-phosphatase OCRL-1 isoform b"/>
    <property type="match status" value="1"/>
</dbReference>
<dbReference type="PROSITE" id="PS50238">
    <property type="entry name" value="RHOGAP"/>
    <property type="match status" value="1"/>
</dbReference>
<keyword evidence="11" id="KW-0968">Cytoplasmic vesicle</keyword>
<dbReference type="InterPro" id="IPR037793">
    <property type="entry name" value="OCRL1/INPP5B_INPP5c"/>
</dbReference>
<organism evidence="16 17">
    <name type="scientific">Pseudoatta argentina</name>
    <dbReference type="NCBI Taxonomy" id="621737"/>
    <lineage>
        <taxon>Eukaryota</taxon>
        <taxon>Metazoa</taxon>
        <taxon>Ecdysozoa</taxon>
        <taxon>Arthropoda</taxon>
        <taxon>Hexapoda</taxon>
        <taxon>Insecta</taxon>
        <taxon>Pterygota</taxon>
        <taxon>Neoptera</taxon>
        <taxon>Endopterygota</taxon>
        <taxon>Hymenoptera</taxon>
        <taxon>Apocrita</taxon>
        <taxon>Aculeata</taxon>
        <taxon>Formicoidea</taxon>
        <taxon>Formicidae</taxon>
        <taxon>Myrmicinae</taxon>
        <taxon>Pseudoatta</taxon>
    </lineage>
</organism>
<name>A0A836FD26_9HYME</name>
<dbReference type="SMART" id="SM00185">
    <property type="entry name" value="ARM"/>
    <property type="match status" value="8"/>
</dbReference>
<comment type="similarity">
    <text evidence="4">Belongs to the importin alpha family.</text>
</comment>
<evidence type="ECO:0000256" key="6">
    <source>
        <dbReference type="ARBA" id="ARBA00022737"/>
    </source>
</evidence>
<dbReference type="InterPro" id="IPR031896">
    <property type="entry name" value="INPP5B_PH_dom"/>
</dbReference>
<evidence type="ECO:0000256" key="13">
    <source>
        <dbReference type="PROSITE-ProRule" id="PRU00561"/>
    </source>
</evidence>
<feature type="domain" description="Rho-GAP" evidence="14">
    <location>
        <begin position="673"/>
        <end position="863"/>
    </location>
</feature>
<reference evidence="16" key="1">
    <citation type="submission" date="2020-02" db="EMBL/GenBank/DDBJ databases">
        <title>Relaxed selection underlies rapid genomic changes in the transitions from sociality to social parasitism in ants.</title>
        <authorList>
            <person name="Bi X."/>
        </authorList>
    </citation>
    <scope>NUCLEOTIDE SEQUENCE</scope>
    <source>
        <strain evidence="16">BGI-DK2014c</strain>
        <tissue evidence="16">Whole body</tissue>
    </source>
</reference>
<dbReference type="SUPFAM" id="SSF48350">
    <property type="entry name" value="GTPase activation domain, GAP"/>
    <property type="match status" value="1"/>
</dbReference>
<comment type="similarity">
    <text evidence="3">Belongs to the inositol 1,4,5-trisphosphate 5-phosphatase type II family.</text>
</comment>
<feature type="non-terminal residue" evidence="16">
    <location>
        <position position="1"/>
    </location>
</feature>
<dbReference type="Pfam" id="PF22669">
    <property type="entry name" value="Exo_endo_phos2"/>
    <property type="match status" value="1"/>
</dbReference>
<dbReference type="InterPro" id="IPR011989">
    <property type="entry name" value="ARM-like"/>
</dbReference>
<dbReference type="GO" id="GO:0007165">
    <property type="term" value="P:signal transduction"/>
    <property type="evidence" value="ECO:0007669"/>
    <property type="project" value="InterPro"/>
</dbReference>
<feature type="repeat" description="ARM" evidence="12">
    <location>
        <begin position="913"/>
        <end position="941"/>
    </location>
</feature>
<evidence type="ECO:0000256" key="7">
    <source>
        <dbReference type="ARBA" id="ARBA00022753"/>
    </source>
</evidence>
<evidence type="ECO:0000256" key="5">
    <source>
        <dbReference type="ARBA" id="ARBA00022448"/>
    </source>
</evidence>
<comment type="caution">
    <text evidence="16">The sequence shown here is derived from an EMBL/GenBank/DDBJ whole genome shotgun (WGS) entry which is preliminary data.</text>
</comment>
<evidence type="ECO:0000256" key="8">
    <source>
        <dbReference type="ARBA" id="ARBA00022801"/>
    </source>
</evidence>
<dbReference type="SUPFAM" id="SSF48371">
    <property type="entry name" value="ARM repeat"/>
    <property type="match status" value="1"/>
</dbReference>
<keyword evidence="5 13" id="KW-0813">Transport</keyword>
<dbReference type="Gene3D" id="2.60.40.10">
    <property type="entry name" value="Immunoglobulins"/>
    <property type="match status" value="1"/>
</dbReference>
<dbReference type="InterPro" id="IPR016024">
    <property type="entry name" value="ARM-type_fold"/>
</dbReference>
<proteinExistence type="inferred from homology"/>
<dbReference type="SMART" id="SM00128">
    <property type="entry name" value="IPPc"/>
    <property type="match status" value="1"/>
</dbReference>
<dbReference type="Proteomes" id="UP000668214">
    <property type="component" value="Unassembled WGS sequence"/>
</dbReference>
<dbReference type="SMART" id="SM00324">
    <property type="entry name" value="RhoGAP"/>
    <property type="match status" value="1"/>
</dbReference>
<evidence type="ECO:0000259" key="14">
    <source>
        <dbReference type="PROSITE" id="PS50238"/>
    </source>
</evidence>
<evidence type="ECO:0000256" key="11">
    <source>
        <dbReference type="ARBA" id="ARBA00023329"/>
    </source>
</evidence>